<protein>
    <recommendedName>
        <fullName evidence="5">NAD(P)-binding protein</fullName>
    </recommendedName>
</protein>
<dbReference type="Gene3D" id="3.40.50.720">
    <property type="entry name" value="NAD(P)-binding Rossmann-like Domain"/>
    <property type="match status" value="1"/>
</dbReference>
<dbReference type="PANTHER" id="PTHR44169">
    <property type="entry name" value="NADPH-DEPENDENT 1-ACYLDIHYDROXYACETONE PHOSPHATE REDUCTASE"/>
    <property type="match status" value="1"/>
</dbReference>
<dbReference type="OrthoDB" id="2102561at2759"/>
<sequence length="122" mass="13164">MEYCTSTRLHDNSIKSAKPPQPSFSTPNILPFQIPAARFMSKRKVALITGCSDPTSLGAALALNLLKRGWKVYATAIDVASMADLHRSGCEVLPLDVTKATDINAAAKIIGERLDLLVNNLI</sequence>
<evidence type="ECO:0000313" key="4">
    <source>
        <dbReference type="Proteomes" id="UP000799779"/>
    </source>
</evidence>
<evidence type="ECO:0000256" key="2">
    <source>
        <dbReference type="ARBA" id="ARBA00023002"/>
    </source>
</evidence>
<reference evidence="3" key="1">
    <citation type="journal article" date="2020" name="Stud. Mycol.">
        <title>101 Dothideomycetes genomes: a test case for predicting lifestyles and emergence of pathogens.</title>
        <authorList>
            <person name="Haridas S."/>
            <person name="Albert R."/>
            <person name="Binder M."/>
            <person name="Bloem J."/>
            <person name="Labutti K."/>
            <person name="Salamov A."/>
            <person name="Andreopoulos B."/>
            <person name="Baker S."/>
            <person name="Barry K."/>
            <person name="Bills G."/>
            <person name="Bluhm B."/>
            <person name="Cannon C."/>
            <person name="Castanera R."/>
            <person name="Culley D."/>
            <person name="Daum C."/>
            <person name="Ezra D."/>
            <person name="Gonzalez J."/>
            <person name="Henrissat B."/>
            <person name="Kuo A."/>
            <person name="Liang C."/>
            <person name="Lipzen A."/>
            <person name="Lutzoni F."/>
            <person name="Magnuson J."/>
            <person name="Mondo S."/>
            <person name="Nolan M."/>
            <person name="Ohm R."/>
            <person name="Pangilinan J."/>
            <person name="Park H.-J."/>
            <person name="Ramirez L."/>
            <person name="Alfaro M."/>
            <person name="Sun H."/>
            <person name="Tritt A."/>
            <person name="Yoshinaga Y."/>
            <person name="Zwiers L.-H."/>
            <person name="Turgeon B."/>
            <person name="Goodwin S."/>
            <person name="Spatafora J."/>
            <person name="Crous P."/>
            <person name="Grigoriev I."/>
        </authorList>
    </citation>
    <scope>NUCLEOTIDE SEQUENCE</scope>
    <source>
        <strain evidence="3">CBS 123094</strain>
    </source>
</reference>
<evidence type="ECO:0000313" key="3">
    <source>
        <dbReference type="EMBL" id="KAF2001216.1"/>
    </source>
</evidence>
<name>A0A6A5WUD6_9PLEO</name>
<dbReference type="InterPro" id="IPR002347">
    <property type="entry name" value="SDR_fam"/>
</dbReference>
<dbReference type="EMBL" id="ML977584">
    <property type="protein sequence ID" value="KAF2001216.1"/>
    <property type="molecule type" value="Genomic_DNA"/>
</dbReference>
<evidence type="ECO:0008006" key="5">
    <source>
        <dbReference type="Google" id="ProtNLM"/>
    </source>
</evidence>
<gene>
    <name evidence="3" type="ORF">P154DRAFT_174652</name>
</gene>
<organism evidence="3 4">
    <name type="scientific">Amniculicola lignicola CBS 123094</name>
    <dbReference type="NCBI Taxonomy" id="1392246"/>
    <lineage>
        <taxon>Eukaryota</taxon>
        <taxon>Fungi</taxon>
        <taxon>Dikarya</taxon>
        <taxon>Ascomycota</taxon>
        <taxon>Pezizomycotina</taxon>
        <taxon>Dothideomycetes</taxon>
        <taxon>Pleosporomycetidae</taxon>
        <taxon>Pleosporales</taxon>
        <taxon>Amniculicolaceae</taxon>
        <taxon>Amniculicola</taxon>
    </lineage>
</organism>
<dbReference type="Pfam" id="PF00106">
    <property type="entry name" value="adh_short"/>
    <property type="match status" value="1"/>
</dbReference>
<comment type="similarity">
    <text evidence="1">Belongs to the short-chain dehydrogenases/reductases (SDR) family.</text>
</comment>
<dbReference type="SUPFAM" id="SSF51735">
    <property type="entry name" value="NAD(P)-binding Rossmann-fold domains"/>
    <property type="match status" value="1"/>
</dbReference>
<dbReference type="Proteomes" id="UP000799779">
    <property type="component" value="Unassembled WGS sequence"/>
</dbReference>
<dbReference type="AlphaFoldDB" id="A0A6A5WUD6"/>
<keyword evidence="2" id="KW-0560">Oxidoreductase</keyword>
<dbReference type="InterPro" id="IPR036291">
    <property type="entry name" value="NAD(P)-bd_dom_sf"/>
</dbReference>
<evidence type="ECO:0000256" key="1">
    <source>
        <dbReference type="ARBA" id="ARBA00006484"/>
    </source>
</evidence>
<accession>A0A6A5WUD6</accession>
<dbReference type="PANTHER" id="PTHR44169:SF6">
    <property type="entry name" value="NADPH-DEPENDENT 1-ACYLDIHYDROXYACETONE PHOSPHATE REDUCTASE"/>
    <property type="match status" value="1"/>
</dbReference>
<proteinExistence type="inferred from homology"/>
<dbReference type="GO" id="GO:0016491">
    <property type="term" value="F:oxidoreductase activity"/>
    <property type="evidence" value="ECO:0007669"/>
    <property type="project" value="UniProtKB-KW"/>
</dbReference>
<keyword evidence="4" id="KW-1185">Reference proteome</keyword>